<keyword evidence="5 6" id="KW-0472">Membrane</keyword>
<evidence type="ECO:0000256" key="3">
    <source>
        <dbReference type="ARBA" id="ARBA00022792"/>
    </source>
</evidence>
<sequence>MLNKPNHVIQNQRYFQAPNKTPLWLKGPRDKVYAVVAFTAIGVGILGVTNGVYRMVVGEKD</sequence>
<name>A0A1X2IRS3_9FUNG</name>
<evidence type="ECO:0000256" key="1">
    <source>
        <dbReference type="ARBA" id="ARBA00004273"/>
    </source>
</evidence>
<dbReference type="GO" id="GO:0006123">
    <property type="term" value="P:mitochondrial electron transport, cytochrome c to oxygen"/>
    <property type="evidence" value="ECO:0007669"/>
    <property type="project" value="InterPro"/>
</dbReference>
<comment type="caution">
    <text evidence="7">The sequence shown here is derived from an EMBL/GenBank/DDBJ whole genome shotgun (WGS) entry which is preliminary data.</text>
</comment>
<comment type="similarity">
    <text evidence="2">Belongs to the cytochrome c oxidase VIIa family.</text>
</comment>
<dbReference type="AlphaFoldDB" id="A0A1X2IRS3"/>
<gene>
    <name evidence="7" type="ORF">BCR42DRAFT_368919</name>
</gene>
<keyword evidence="6" id="KW-1133">Transmembrane helix</keyword>
<comment type="subcellular location">
    <subcellularLocation>
        <location evidence="1">Mitochondrion inner membrane</location>
    </subcellularLocation>
</comment>
<dbReference type="GO" id="GO:0005743">
    <property type="term" value="C:mitochondrial inner membrane"/>
    <property type="evidence" value="ECO:0007669"/>
    <property type="project" value="UniProtKB-SubCell"/>
</dbReference>
<keyword evidence="6" id="KW-0812">Transmembrane</keyword>
<dbReference type="EMBL" id="MCGE01000005">
    <property type="protein sequence ID" value="ORZ21194.1"/>
    <property type="molecule type" value="Genomic_DNA"/>
</dbReference>
<accession>A0A1X2IRS3</accession>
<dbReference type="InterPro" id="IPR036539">
    <property type="entry name" value="Cyt_c_oxidase_su7a_sf"/>
</dbReference>
<evidence type="ECO:0000313" key="7">
    <source>
        <dbReference type="EMBL" id="ORZ21194.1"/>
    </source>
</evidence>
<organism evidence="7 8">
    <name type="scientific">Absidia repens</name>
    <dbReference type="NCBI Taxonomy" id="90262"/>
    <lineage>
        <taxon>Eukaryota</taxon>
        <taxon>Fungi</taxon>
        <taxon>Fungi incertae sedis</taxon>
        <taxon>Mucoromycota</taxon>
        <taxon>Mucoromycotina</taxon>
        <taxon>Mucoromycetes</taxon>
        <taxon>Mucorales</taxon>
        <taxon>Cunninghamellaceae</taxon>
        <taxon>Absidia</taxon>
    </lineage>
</organism>
<dbReference type="Pfam" id="PF02238">
    <property type="entry name" value="COX7a"/>
    <property type="match status" value="1"/>
</dbReference>
<dbReference type="STRING" id="90262.A0A1X2IRS3"/>
<dbReference type="SUPFAM" id="SSF81419">
    <property type="entry name" value="Mitochondrial cytochrome c oxidase subunit VIIa"/>
    <property type="match status" value="1"/>
</dbReference>
<protein>
    <submittedName>
        <fullName evidence="7">Uncharacterized protein</fullName>
    </submittedName>
</protein>
<keyword evidence="3" id="KW-0999">Mitochondrion inner membrane</keyword>
<evidence type="ECO:0000256" key="6">
    <source>
        <dbReference type="SAM" id="Phobius"/>
    </source>
</evidence>
<evidence type="ECO:0000256" key="4">
    <source>
        <dbReference type="ARBA" id="ARBA00023128"/>
    </source>
</evidence>
<evidence type="ECO:0000313" key="8">
    <source>
        <dbReference type="Proteomes" id="UP000193560"/>
    </source>
</evidence>
<keyword evidence="8" id="KW-1185">Reference proteome</keyword>
<dbReference type="Gene3D" id="4.10.91.10">
    <property type="entry name" value="Cytochrome c oxidase, subunit VIIa"/>
    <property type="match status" value="1"/>
</dbReference>
<evidence type="ECO:0000256" key="5">
    <source>
        <dbReference type="ARBA" id="ARBA00023136"/>
    </source>
</evidence>
<proteinExistence type="inferred from homology"/>
<reference evidence="7 8" key="1">
    <citation type="submission" date="2016-07" db="EMBL/GenBank/DDBJ databases">
        <title>Pervasive Adenine N6-methylation of Active Genes in Fungi.</title>
        <authorList>
            <consortium name="DOE Joint Genome Institute"/>
            <person name="Mondo S.J."/>
            <person name="Dannebaum R.O."/>
            <person name="Kuo R.C."/>
            <person name="Labutti K."/>
            <person name="Haridas S."/>
            <person name="Kuo A."/>
            <person name="Salamov A."/>
            <person name="Ahrendt S.R."/>
            <person name="Lipzen A."/>
            <person name="Sullivan W."/>
            <person name="Andreopoulos W.B."/>
            <person name="Clum A."/>
            <person name="Lindquist E."/>
            <person name="Daum C."/>
            <person name="Ramamoorthy G.K."/>
            <person name="Gryganskyi A."/>
            <person name="Culley D."/>
            <person name="Magnuson J.K."/>
            <person name="James T.Y."/>
            <person name="O'Malley M.A."/>
            <person name="Stajich J.E."/>
            <person name="Spatafora J.W."/>
            <person name="Visel A."/>
            <person name="Grigoriev I.V."/>
        </authorList>
    </citation>
    <scope>NUCLEOTIDE SEQUENCE [LARGE SCALE GENOMIC DNA]</scope>
    <source>
        <strain evidence="7 8">NRRL 1336</strain>
    </source>
</reference>
<keyword evidence="4" id="KW-0496">Mitochondrion</keyword>
<dbReference type="GO" id="GO:0045277">
    <property type="term" value="C:respiratory chain complex IV"/>
    <property type="evidence" value="ECO:0007669"/>
    <property type="project" value="InterPro"/>
</dbReference>
<dbReference type="OrthoDB" id="5511599at2759"/>
<feature type="transmembrane region" description="Helical" evidence="6">
    <location>
        <begin position="32"/>
        <end position="53"/>
    </location>
</feature>
<evidence type="ECO:0000256" key="2">
    <source>
        <dbReference type="ARBA" id="ARBA00009331"/>
    </source>
</evidence>
<dbReference type="Proteomes" id="UP000193560">
    <property type="component" value="Unassembled WGS sequence"/>
</dbReference>
<dbReference type="InterPro" id="IPR039297">
    <property type="entry name" value="COX7a"/>
</dbReference>